<evidence type="ECO:0000256" key="1">
    <source>
        <dbReference type="SAM" id="Phobius"/>
    </source>
</evidence>
<feature type="transmembrane region" description="Helical" evidence="1">
    <location>
        <begin position="7"/>
        <end position="27"/>
    </location>
</feature>
<proteinExistence type="predicted"/>
<keyword evidence="3" id="KW-1185">Reference proteome</keyword>
<dbReference type="RefSeq" id="WP_183306790.1">
    <property type="nucleotide sequence ID" value="NZ_JACIEP010000005.1"/>
</dbReference>
<evidence type="ECO:0000313" key="3">
    <source>
        <dbReference type="Proteomes" id="UP000555103"/>
    </source>
</evidence>
<organism evidence="2 3">
    <name type="scientific">Dysgonomonas hofstadii</name>
    <dbReference type="NCBI Taxonomy" id="637886"/>
    <lineage>
        <taxon>Bacteria</taxon>
        <taxon>Pseudomonadati</taxon>
        <taxon>Bacteroidota</taxon>
        <taxon>Bacteroidia</taxon>
        <taxon>Bacteroidales</taxon>
        <taxon>Dysgonomonadaceae</taxon>
        <taxon>Dysgonomonas</taxon>
    </lineage>
</organism>
<accession>A0A840CIL0</accession>
<reference evidence="2 3" key="1">
    <citation type="submission" date="2020-08" db="EMBL/GenBank/DDBJ databases">
        <title>Genomic Encyclopedia of Type Strains, Phase IV (KMG-IV): sequencing the most valuable type-strain genomes for metagenomic binning, comparative biology and taxonomic classification.</title>
        <authorList>
            <person name="Goeker M."/>
        </authorList>
    </citation>
    <scope>NUCLEOTIDE SEQUENCE [LARGE SCALE GENOMIC DNA]</scope>
    <source>
        <strain evidence="2 3">DSM 104969</strain>
    </source>
</reference>
<dbReference type="EMBL" id="JACIEP010000005">
    <property type="protein sequence ID" value="MBB4035877.1"/>
    <property type="molecule type" value="Genomic_DNA"/>
</dbReference>
<gene>
    <name evidence="2" type="ORF">GGR21_001772</name>
</gene>
<protein>
    <submittedName>
        <fullName evidence="2">ABC-type xylose transport system permease subunit</fullName>
    </submittedName>
</protein>
<keyword evidence="1" id="KW-0812">Transmembrane</keyword>
<keyword evidence="1" id="KW-1133">Transmembrane helix</keyword>
<comment type="caution">
    <text evidence="2">The sequence shown here is derived from an EMBL/GenBank/DDBJ whole genome shotgun (WGS) entry which is preliminary data.</text>
</comment>
<feature type="transmembrane region" description="Helical" evidence="1">
    <location>
        <begin position="39"/>
        <end position="60"/>
    </location>
</feature>
<keyword evidence="1" id="KW-0472">Membrane</keyword>
<dbReference type="AlphaFoldDB" id="A0A840CIL0"/>
<evidence type="ECO:0000313" key="2">
    <source>
        <dbReference type="EMBL" id="MBB4035877.1"/>
    </source>
</evidence>
<name>A0A840CIL0_9BACT</name>
<dbReference type="Proteomes" id="UP000555103">
    <property type="component" value="Unassembled WGS sequence"/>
</dbReference>
<sequence>MKYFIGLLLGLVIFAGAALTILALWGVTPIEWQHIWKTGISIVIASLTFIFLWLIYVFFFKRDAYEAKKKKENERN</sequence>